<evidence type="ECO:0000259" key="3">
    <source>
        <dbReference type="PROSITE" id="PS50937"/>
    </source>
</evidence>
<dbReference type="Gene3D" id="1.10.1660.10">
    <property type="match status" value="1"/>
</dbReference>
<organism evidence="4 5">
    <name type="scientific">Lysinibacillus composti</name>
    <dbReference type="NCBI Taxonomy" id="720633"/>
    <lineage>
        <taxon>Bacteria</taxon>
        <taxon>Bacillati</taxon>
        <taxon>Bacillota</taxon>
        <taxon>Bacilli</taxon>
        <taxon>Bacillales</taxon>
        <taxon>Bacillaceae</taxon>
        <taxon>Lysinibacillus</taxon>
    </lineage>
</organism>
<evidence type="ECO:0000256" key="1">
    <source>
        <dbReference type="ARBA" id="ARBA00023125"/>
    </source>
</evidence>
<dbReference type="InterPro" id="IPR009061">
    <property type="entry name" value="DNA-bd_dom_put_sf"/>
</dbReference>
<dbReference type="InterPro" id="IPR047057">
    <property type="entry name" value="MerR_fam"/>
</dbReference>
<evidence type="ECO:0000256" key="2">
    <source>
        <dbReference type="SAM" id="Coils"/>
    </source>
</evidence>
<dbReference type="Pfam" id="PF13411">
    <property type="entry name" value="MerR_1"/>
    <property type="match status" value="1"/>
</dbReference>
<dbReference type="Proteomes" id="UP000274033">
    <property type="component" value="Unassembled WGS sequence"/>
</dbReference>
<feature type="coiled-coil region" evidence="2">
    <location>
        <begin position="87"/>
        <end position="121"/>
    </location>
</feature>
<protein>
    <submittedName>
        <fullName evidence="4">MerR family transcriptional regulator</fullName>
    </submittedName>
</protein>
<proteinExistence type="predicted"/>
<dbReference type="PANTHER" id="PTHR30204:SF95">
    <property type="entry name" value="HTH-TYPE TRANSCRIPTIONAL REGULATOR CUER"/>
    <property type="match status" value="1"/>
</dbReference>
<dbReference type="AlphaFoldDB" id="A0A3N9UW57"/>
<keyword evidence="1" id="KW-0238">DNA-binding</keyword>
<accession>A0A3N9UW57</accession>
<comment type="caution">
    <text evidence="4">The sequence shown here is derived from an EMBL/GenBank/DDBJ whole genome shotgun (WGS) entry which is preliminary data.</text>
</comment>
<dbReference type="SUPFAM" id="SSF46955">
    <property type="entry name" value="Putative DNA-binding domain"/>
    <property type="match status" value="1"/>
</dbReference>
<dbReference type="RefSeq" id="WP_124761593.1">
    <property type="nucleotide sequence ID" value="NZ_JAFBDY010000001.1"/>
</dbReference>
<evidence type="ECO:0000313" key="4">
    <source>
        <dbReference type="EMBL" id="RQW76096.1"/>
    </source>
</evidence>
<dbReference type="SMART" id="SM00422">
    <property type="entry name" value="HTH_MERR"/>
    <property type="match status" value="1"/>
</dbReference>
<dbReference type="EMBL" id="RRCT01000001">
    <property type="protein sequence ID" value="RQW76096.1"/>
    <property type="molecule type" value="Genomic_DNA"/>
</dbReference>
<dbReference type="PROSITE" id="PS50937">
    <property type="entry name" value="HTH_MERR_2"/>
    <property type="match status" value="1"/>
</dbReference>
<keyword evidence="5" id="KW-1185">Reference proteome</keyword>
<dbReference type="PRINTS" id="PR00040">
    <property type="entry name" value="HTHMERR"/>
</dbReference>
<dbReference type="GO" id="GO:0003677">
    <property type="term" value="F:DNA binding"/>
    <property type="evidence" value="ECO:0007669"/>
    <property type="project" value="UniProtKB-KW"/>
</dbReference>
<keyword evidence="2" id="KW-0175">Coiled coil</keyword>
<evidence type="ECO:0000313" key="5">
    <source>
        <dbReference type="Proteomes" id="UP000274033"/>
    </source>
</evidence>
<gene>
    <name evidence="4" type="ORF">EBB45_00645</name>
</gene>
<dbReference type="OrthoDB" id="166060at2"/>
<dbReference type="InterPro" id="IPR000551">
    <property type="entry name" value="MerR-type_HTH_dom"/>
</dbReference>
<feature type="domain" description="HTH merR-type" evidence="3">
    <location>
        <begin position="10"/>
        <end position="78"/>
    </location>
</feature>
<name>A0A3N9UW57_9BACI</name>
<dbReference type="PANTHER" id="PTHR30204">
    <property type="entry name" value="REDOX-CYCLING DRUG-SENSING TRANSCRIPTIONAL ACTIVATOR SOXR"/>
    <property type="match status" value="1"/>
</dbReference>
<dbReference type="GO" id="GO:0003700">
    <property type="term" value="F:DNA-binding transcription factor activity"/>
    <property type="evidence" value="ECO:0007669"/>
    <property type="project" value="InterPro"/>
</dbReference>
<reference evidence="4 5" key="1">
    <citation type="journal article" date="2013" name="J. Microbiol.">
        <title>Lysinibacillus chungkukjangi sp. nov., isolated from Chungkukjang, Korean fermented soybean food.</title>
        <authorList>
            <person name="Kim S.J."/>
            <person name="Jang Y.H."/>
            <person name="Hamada M."/>
            <person name="Ahn J.H."/>
            <person name="Weon H.Y."/>
            <person name="Suzuki K."/>
            <person name="Whang K.S."/>
            <person name="Kwon S.W."/>
        </authorList>
    </citation>
    <scope>NUCLEOTIDE SEQUENCE [LARGE SCALE GENOMIC DNA]</scope>
    <source>
        <strain evidence="4 5">MCCC 1A12701</strain>
    </source>
</reference>
<sequence>MGGNNDGIEKLRIGEVAERTGITKRTIDYYTNIGLLDAERSASNYRYYSSDVITRLQTIEDMKAQGMTLEDIKKEFHKKIECEGIDIQEIRLHMQTLENEVSQLLKQIERQEKTSKEFIKNKISNESAALMKSLILLIT</sequence>